<reference evidence="3" key="2">
    <citation type="submission" date="2025-09" db="UniProtKB">
        <authorList>
            <consortium name="Ensembl"/>
        </authorList>
    </citation>
    <scope>IDENTIFICATION</scope>
</reference>
<evidence type="ECO:0000256" key="1">
    <source>
        <dbReference type="ARBA" id="ARBA00022737"/>
    </source>
</evidence>
<dbReference type="InterPro" id="IPR051067">
    <property type="entry name" value="NHER"/>
</dbReference>
<dbReference type="InterPro" id="IPR036034">
    <property type="entry name" value="PDZ_sf"/>
</dbReference>
<dbReference type="SUPFAM" id="SSF50156">
    <property type="entry name" value="PDZ domain-like"/>
    <property type="match status" value="1"/>
</dbReference>
<reference evidence="3" key="1">
    <citation type="submission" date="2025-08" db="UniProtKB">
        <authorList>
            <consortium name="Ensembl"/>
        </authorList>
    </citation>
    <scope>IDENTIFICATION</scope>
</reference>
<name>A0A8C8YR20_PROSS</name>
<protein>
    <submittedName>
        <fullName evidence="3">NHERF family PDZ scaffold protein 4</fullName>
    </submittedName>
</protein>
<dbReference type="Ensembl" id="ENSPSMT00000006916.1">
    <property type="protein sequence ID" value="ENSPSMP00000005819.1"/>
    <property type="gene ID" value="ENSPSMG00000004419.1"/>
</dbReference>
<feature type="domain" description="PDZ" evidence="2">
    <location>
        <begin position="60"/>
        <end position="118"/>
    </location>
</feature>
<evidence type="ECO:0000259" key="2">
    <source>
        <dbReference type="PROSITE" id="PS50106"/>
    </source>
</evidence>
<proteinExistence type="predicted"/>
<dbReference type="GeneTree" id="ENSGT00950000182849"/>
<dbReference type="PROSITE" id="PS50106">
    <property type="entry name" value="PDZ"/>
    <property type="match status" value="1"/>
</dbReference>
<evidence type="ECO:0000313" key="4">
    <source>
        <dbReference type="Proteomes" id="UP000694414"/>
    </source>
</evidence>
<dbReference type="CDD" id="cd06768">
    <property type="entry name" value="PDZ_NHERF-like"/>
    <property type="match status" value="1"/>
</dbReference>
<dbReference type="GO" id="GO:0043495">
    <property type="term" value="F:protein-membrane adaptor activity"/>
    <property type="evidence" value="ECO:0007669"/>
    <property type="project" value="TreeGrafter"/>
</dbReference>
<dbReference type="SMART" id="SM00228">
    <property type="entry name" value="PDZ"/>
    <property type="match status" value="1"/>
</dbReference>
<dbReference type="GO" id="GO:0072659">
    <property type="term" value="P:protein localization to plasma membrane"/>
    <property type="evidence" value="ECO:0007669"/>
    <property type="project" value="TreeGrafter"/>
</dbReference>
<evidence type="ECO:0000313" key="3">
    <source>
        <dbReference type="Ensembl" id="ENSPSMP00000005819.1"/>
    </source>
</evidence>
<dbReference type="PANTHER" id="PTHR14191">
    <property type="entry name" value="PDZ DOMAIN CONTAINING PROTEIN"/>
    <property type="match status" value="1"/>
</dbReference>
<organism evidence="3 4">
    <name type="scientific">Prolemur simus</name>
    <name type="common">Greater bamboo lemur</name>
    <name type="synonym">Hapalemur simus</name>
    <dbReference type="NCBI Taxonomy" id="1328070"/>
    <lineage>
        <taxon>Eukaryota</taxon>
        <taxon>Metazoa</taxon>
        <taxon>Chordata</taxon>
        <taxon>Craniata</taxon>
        <taxon>Vertebrata</taxon>
        <taxon>Euteleostomi</taxon>
        <taxon>Mammalia</taxon>
        <taxon>Eutheria</taxon>
        <taxon>Euarchontoglires</taxon>
        <taxon>Primates</taxon>
        <taxon>Strepsirrhini</taxon>
        <taxon>Lemuriformes</taxon>
        <taxon>Lemuridae</taxon>
        <taxon>Prolemur</taxon>
    </lineage>
</organism>
<gene>
    <name evidence="3" type="primary">NHERF4</name>
</gene>
<dbReference type="Gene3D" id="2.30.42.10">
    <property type="match status" value="1"/>
</dbReference>
<dbReference type="InterPro" id="IPR001478">
    <property type="entry name" value="PDZ"/>
</dbReference>
<accession>A0A8C8YR20</accession>
<dbReference type="PANTHER" id="PTHR14191:SF20">
    <property type="entry name" value="NA(+)_H(+) EXCHANGE REGULATORY COFACTOR NHE-RF4"/>
    <property type="match status" value="1"/>
</dbReference>
<sequence length="154" mass="16945">MCLSSSHPLLCAVDLPDLPDAGSLTPKFKFNPKLGIDNPVLSLAEDQDPSDPWSLERPRFCLLSKEEGKSFGFHLQQERGRAGHVVCRVEPGTSAQHQGLQEGDRILGVNNDVVEHEDHTVTLGLSGWCLVTVVFVIEMAIPHKSGCLRLYCWG</sequence>
<keyword evidence="4" id="KW-1185">Reference proteome</keyword>
<keyword evidence="1" id="KW-0677">Repeat</keyword>
<dbReference type="AlphaFoldDB" id="A0A8C8YR20"/>
<dbReference type="GO" id="GO:0005102">
    <property type="term" value="F:signaling receptor binding"/>
    <property type="evidence" value="ECO:0007669"/>
    <property type="project" value="TreeGrafter"/>
</dbReference>
<dbReference type="Pfam" id="PF00595">
    <property type="entry name" value="PDZ"/>
    <property type="match status" value="1"/>
</dbReference>
<dbReference type="Proteomes" id="UP000694414">
    <property type="component" value="Unplaced"/>
</dbReference>
<dbReference type="GO" id="GO:0016324">
    <property type="term" value="C:apical plasma membrane"/>
    <property type="evidence" value="ECO:0007669"/>
    <property type="project" value="TreeGrafter"/>
</dbReference>